<dbReference type="PANTHER" id="PTHR48100">
    <property type="entry name" value="BROAD-SPECIFICITY PHOSPHATASE YOR283W-RELATED"/>
    <property type="match status" value="1"/>
</dbReference>
<dbReference type="Gene3D" id="3.40.50.1240">
    <property type="entry name" value="Phosphoglycerate mutase-like"/>
    <property type="match status" value="1"/>
</dbReference>
<dbReference type="InterPro" id="IPR013078">
    <property type="entry name" value="His_Pase_superF_clade-1"/>
</dbReference>
<dbReference type="Proteomes" id="UP000779574">
    <property type="component" value="Unassembled WGS sequence"/>
</dbReference>
<sequence>MAPTIYVVRHAQGHHNVNNQHHLRDPNVTDLGRTQCTNLSNTFPKPSLPASLTIMASPLIRTIQTACLGFGDVLKERPDVKFLLVPFAQEIANQPCDIGYPQAELKQKVAAWLEQENFGFGIERMDWSLVEEGWNSKAGPYAASLEAVTGRAAALRATLYAYPSEAVVLVTHGAFLHFFTGDWASFDGAKGTGYENCEFRKFTWETEDGQGIHLKEVGGAKIKMGRPPGVYAHVLEGIEMVEGQNPRHIKVGKGKI</sequence>
<dbReference type="AlphaFoldDB" id="A0A9P8EQT8"/>
<dbReference type="InterPro" id="IPR050275">
    <property type="entry name" value="PGM_Phosphatase"/>
</dbReference>
<protein>
    <submittedName>
        <fullName evidence="1">Phosphoglycerate mutase-like protein</fullName>
    </submittedName>
</protein>
<dbReference type="SUPFAM" id="SSF53254">
    <property type="entry name" value="Phosphoglycerate mutase-like"/>
    <property type="match status" value="1"/>
</dbReference>
<dbReference type="OrthoDB" id="496981at2759"/>
<dbReference type="SMART" id="SM00855">
    <property type="entry name" value="PGAM"/>
    <property type="match status" value="1"/>
</dbReference>
<dbReference type="GO" id="GO:0016791">
    <property type="term" value="F:phosphatase activity"/>
    <property type="evidence" value="ECO:0007669"/>
    <property type="project" value="TreeGrafter"/>
</dbReference>
<comment type="caution">
    <text evidence="1">The sequence shown here is derived from an EMBL/GenBank/DDBJ whole genome shotgun (WGS) entry which is preliminary data.</text>
</comment>
<proteinExistence type="predicted"/>
<dbReference type="InterPro" id="IPR029033">
    <property type="entry name" value="His_PPase_superfam"/>
</dbReference>
<organism evidence="1 2">
    <name type="scientific">Aureobasidium melanogenum</name>
    <name type="common">Aureobasidium pullulans var. melanogenum</name>
    <dbReference type="NCBI Taxonomy" id="46634"/>
    <lineage>
        <taxon>Eukaryota</taxon>
        <taxon>Fungi</taxon>
        <taxon>Dikarya</taxon>
        <taxon>Ascomycota</taxon>
        <taxon>Pezizomycotina</taxon>
        <taxon>Dothideomycetes</taxon>
        <taxon>Dothideomycetidae</taxon>
        <taxon>Dothideales</taxon>
        <taxon>Saccotheciaceae</taxon>
        <taxon>Aureobasidium</taxon>
    </lineage>
</organism>
<feature type="non-terminal residue" evidence="1">
    <location>
        <position position="256"/>
    </location>
</feature>
<reference evidence="1" key="2">
    <citation type="submission" date="2021-08" db="EMBL/GenBank/DDBJ databases">
        <authorList>
            <person name="Gostincar C."/>
            <person name="Sun X."/>
            <person name="Song Z."/>
            <person name="Gunde-Cimerman N."/>
        </authorList>
    </citation>
    <scope>NUCLEOTIDE SEQUENCE</scope>
    <source>
        <strain evidence="1">EXF-9911</strain>
    </source>
</reference>
<dbReference type="EMBL" id="JAHFXF010000141">
    <property type="protein sequence ID" value="KAG9695093.1"/>
    <property type="molecule type" value="Genomic_DNA"/>
</dbReference>
<dbReference type="Pfam" id="PF00300">
    <property type="entry name" value="His_Phos_1"/>
    <property type="match status" value="1"/>
</dbReference>
<gene>
    <name evidence="1" type="ORF">KCU76_g4748</name>
</gene>
<evidence type="ECO:0000313" key="2">
    <source>
        <dbReference type="Proteomes" id="UP000779574"/>
    </source>
</evidence>
<reference evidence="1" key="1">
    <citation type="journal article" date="2021" name="J Fungi (Basel)">
        <title>Virulence traits and population genomics of the black yeast Aureobasidium melanogenum.</title>
        <authorList>
            <person name="Cernosa A."/>
            <person name="Sun X."/>
            <person name="Gostincar C."/>
            <person name="Fang C."/>
            <person name="Gunde-Cimerman N."/>
            <person name="Song Z."/>
        </authorList>
    </citation>
    <scope>NUCLEOTIDE SEQUENCE</scope>
    <source>
        <strain evidence="1">EXF-9911</strain>
    </source>
</reference>
<evidence type="ECO:0000313" key="1">
    <source>
        <dbReference type="EMBL" id="KAG9695093.1"/>
    </source>
</evidence>
<dbReference type="CDD" id="cd07067">
    <property type="entry name" value="HP_PGM_like"/>
    <property type="match status" value="1"/>
</dbReference>
<accession>A0A9P8EQT8</accession>
<dbReference type="PANTHER" id="PTHR48100:SF54">
    <property type="entry name" value="PHOSPHATASE SPAC5H10.03-RELATED"/>
    <property type="match status" value="1"/>
</dbReference>
<dbReference type="GO" id="GO:0005737">
    <property type="term" value="C:cytoplasm"/>
    <property type="evidence" value="ECO:0007669"/>
    <property type="project" value="TreeGrafter"/>
</dbReference>
<name>A0A9P8EQT8_AURME</name>